<accession>A0A0F9QAE6</accession>
<gene>
    <name evidence="1" type="ORF">LCGC14_1119020</name>
</gene>
<dbReference type="EMBL" id="LAZR01005162">
    <property type="protein sequence ID" value="KKN02313.1"/>
    <property type="molecule type" value="Genomic_DNA"/>
</dbReference>
<dbReference type="PROSITE" id="PS51257">
    <property type="entry name" value="PROKAR_LIPOPROTEIN"/>
    <property type="match status" value="1"/>
</dbReference>
<dbReference type="AlphaFoldDB" id="A0A0F9QAE6"/>
<evidence type="ECO:0008006" key="2">
    <source>
        <dbReference type="Google" id="ProtNLM"/>
    </source>
</evidence>
<reference evidence="1" key="1">
    <citation type="journal article" date="2015" name="Nature">
        <title>Complex archaea that bridge the gap between prokaryotes and eukaryotes.</title>
        <authorList>
            <person name="Spang A."/>
            <person name="Saw J.H."/>
            <person name="Jorgensen S.L."/>
            <person name="Zaremba-Niedzwiedzka K."/>
            <person name="Martijn J."/>
            <person name="Lind A.E."/>
            <person name="van Eijk R."/>
            <person name="Schleper C."/>
            <person name="Guy L."/>
            <person name="Ettema T.J."/>
        </authorList>
    </citation>
    <scope>NUCLEOTIDE SEQUENCE</scope>
</reference>
<proteinExistence type="predicted"/>
<comment type="caution">
    <text evidence="1">The sequence shown here is derived from an EMBL/GenBank/DDBJ whole genome shotgun (WGS) entry which is preliminary data.</text>
</comment>
<evidence type="ECO:0000313" key="1">
    <source>
        <dbReference type="EMBL" id="KKN02313.1"/>
    </source>
</evidence>
<name>A0A0F9QAE6_9ZZZZ</name>
<sequence>MRHVSISYFVVILALFAIGLTACGGGSKSSHPSNNDCDDSRDQALYACFDDSLDERDECWITSVGSDDFVDYFLENESEEFYSCWGIQDEQFATCVNADPETLGFCIDSWIEVYGSCLDSLFEQYSTCRDNATVGYEDCVKAGGDGSQEGECFAGLLVDADVCVASLRAGWKECLEQADDEEEDCLIDEVEYEFDCP</sequence>
<protein>
    <recommendedName>
        <fullName evidence="2">Lipoprotein</fullName>
    </recommendedName>
</protein>
<organism evidence="1">
    <name type="scientific">marine sediment metagenome</name>
    <dbReference type="NCBI Taxonomy" id="412755"/>
    <lineage>
        <taxon>unclassified sequences</taxon>
        <taxon>metagenomes</taxon>
        <taxon>ecological metagenomes</taxon>
    </lineage>
</organism>